<dbReference type="AlphaFoldDB" id="A0A6S7KEB8"/>
<organism evidence="2 3">
    <name type="scientific">Paramuricea clavata</name>
    <name type="common">Red gorgonian</name>
    <name type="synonym">Violescent sea-whip</name>
    <dbReference type="NCBI Taxonomy" id="317549"/>
    <lineage>
        <taxon>Eukaryota</taxon>
        <taxon>Metazoa</taxon>
        <taxon>Cnidaria</taxon>
        <taxon>Anthozoa</taxon>
        <taxon>Octocorallia</taxon>
        <taxon>Malacalcyonacea</taxon>
        <taxon>Plexauridae</taxon>
        <taxon>Paramuricea</taxon>
    </lineage>
</organism>
<dbReference type="OrthoDB" id="6116485at2759"/>
<sequence>MNPPYGTALIINVQHFHGTTKEGVTLDLRRGSHIDFENLKQAWKQFGFDVVAYEDLKADEIRTVAQDTANKINKNSSIFVSAITTHGDRGKIYGSDSEYLEIKEVTDAFKTTKCPSLAGKPKLFIIVASGVRQNFTGGSILPAVGLTNPTATLETDSGDPNTPVAGVTTDAPARCEPAPMIGLTNAVKPGGGDDDDYDHMNDSIFREKLDPDEPHFLIAISLAP</sequence>
<evidence type="ECO:0000313" key="3">
    <source>
        <dbReference type="Proteomes" id="UP001152795"/>
    </source>
</evidence>
<dbReference type="SUPFAM" id="SSF52129">
    <property type="entry name" value="Caspase-like"/>
    <property type="match status" value="1"/>
</dbReference>
<dbReference type="InterPro" id="IPR015917">
    <property type="entry name" value="Pept_C14A"/>
</dbReference>
<dbReference type="InterPro" id="IPR011600">
    <property type="entry name" value="Pept_C14_caspase"/>
</dbReference>
<reference evidence="2" key="1">
    <citation type="submission" date="2020-04" db="EMBL/GenBank/DDBJ databases">
        <authorList>
            <person name="Alioto T."/>
            <person name="Alioto T."/>
            <person name="Gomez Garrido J."/>
        </authorList>
    </citation>
    <scope>NUCLEOTIDE SEQUENCE</scope>
    <source>
        <strain evidence="2">A484AB</strain>
    </source>
</reference>
<dbReference type="PRINTS" id="PR00376">
    <property type="entry name" value="IL1BCENZYME"/>
</dbReference>
<comment type="similarity">
    <text evidence="1">Belongs to the peptidase C14A family.</text>
</comment>
<dbReference type="InterPro" id="IPR029030">
    <property type="entry name" value="Caspase-like_dom_sf"/>
</dbReference>
<protein>
    <submittedName>
        <fullName evidence="2">Caspase-8</fullName>
    </submittedName>
</protein>
<dbReference type="Pfam" id="PF00656">
    <property type="entry name" value="Peptidase_C14"/>
    <property type="match status" value="1"/>
</dbReference>
<dbReference type="PROSITE" id="PS50208">
    <property type="entry name" value="CASPASE_P20"/>
    <property type="match status" value="1"/>
</dbReference>
<feature type="non-terminal residue" evidence="2">
    <location>
        <position position="224"/>
    </location>
</feature>
<evidence type="ECO:0000313" key="2">
    <source>
        <dbReference type="EMBL" id="CAB4026543.1"/>
    </source>
</evidence>
<dbReference type="Gene3D" id="3.40.50.1460">
    <property type="match status" value="1"/>
</dbReference>
<dbReference type="GO" id="GO:0006508">
    <property type="term" value="P:proteolysis"/>
    <property type="evidence" value="ECO:0007669"/>
    <property type="project" value="InterPro"/>
</dbReference>
<evidence type="ECO:0000256" key="1">
    <source>
        <dbReference type="ARBA" id="ARBA00010134"/>
    </source>
</evidence>
<accession>A0A6S7KEB8</accession>
<dbReference type="EMBL" id="CACRXK020014261">
    <property type="protein sequence ID" value="CAB4026543.1"/>
    <property type="molecule type" value="Genomic_DNA"/>
</dbReference>
<dbReference type="GO" id="GO:0004197">
    <property type="term" value="F:cysteine-type endopeptidase activity"/>
    <property type="evidence" value="ECO:0007669"/>
    <property type="project" value="InterPro"/>
</dbReference>
<gene>
    <name evidence="2" type="ORF">PACLA_8A053735</name>
</gene>
<dbReference type="SMART" id="SM00115">
    <property type="entry name" value="CASc"/>
    <property type="match status" value="1"/>
</dbReference>
<dbReference type="PANTHER" id="PTHR10454">
    <property type="entry name" value="CASPASE"/>
    <property type="match status" value="1"/>
</dbReference>
<keyword evidence="3" id="KW-1185">Reference proteome</keyword>
<dbReference type="PANTHER" id="PTHR10454:SF210">
    <property type="entry name" value="CASPASE-2"/>
    <property type="match status" value="1"/>
</dbReference>
<proteinExistence type="inferred from homology"/>
<dbReference type="InterPro" id="IPR001309">
    <property type="entry name" value="Pept_C14_p20"/>
</dbReference>
<comment type="caution">
    <text evidence="2">The sequence shown here is derived from an EMBL/GenBank/DDBJ whole genome shotgun (WGS) entry which is preliminary data.</text>
</comment>
<dbReference type="Proteomes" id="UP001152795">
    <property type="component" value="Unassembled WGS sequence"/>
</dbReference>
<name>A0A6S7KEB8_PARCT</name>
<dbReference type="InterPro" id="IPR002398">
    <property type="entry name" value="Pept_C14"/>
</dbReference>